<reference evidence="6" key="1">
    <citation type="journal article" date="2020" name="Stud. Mycol.">
        <title>101 Dothideomycetes genomes: a test case for predicting lifestyles and emergence of pathogens.</title>
        <authorList>
            <person name="Haridas S."/>
            <person name="Albert R."/>
            <person name="Binder M."/>
            <person name="Bloem J."/>
            <person name="Labutti K."/>
            <person name="Salamov A."/>
            <person name="Andreopoulos B."/>
            <person name="Baker S."/>
            <person name="Barry K."/>
            <person name="Bills G."/>
            <person name="Bluhm B."/>
            <person name="Cannon C."/>
            <person name="Castanera R."/>
            <person name="Culley D."/>
            <person name="Daum C."/>
            <person name="Ezra D."/>
            <person name="Gonzalez J."/>
            <person name="Henrissat B."/>
            <person name="Kuo A."/>
            <person name="Liang C."/>
            <person name="Lipzen A."/>
            <person name="Lutzoni F."/>
            <person name="Magnuson J."/>
            <person name="Mondo S."/>
            <person name="Nolan M."/>
            <person name="Ohm R."/>
            <person name="Pangilinan J."/>
            <person name="Park H.-J."/>
            <person name="Ramirez L."/>
            <person name="Alfaro M."/>
            <person name="Sun H."/>
            <person name="Tritt A."/>
            <person name="Yoshinaga Y."/>
            <person name="Zwiers L.-H."/>
            <person name="Turgeon B."/>
            <person name="Goodwin S."/>
            <person name="Spatafora J."/>
            <person name="Crous P."/>
            <person name="Grigoriev I."/>
        </authorList>
    </citation>
    <scope>NUCLEOTIDE SEQUENCE</scope>
    <source>
        <strain evidence="6">CBS 133067</strain>
    </source>
</reference>
<feature type="domain" description="OBG-type G" evidence="4">
    <location>
        <begin position="294"/>
        <end position="550"/>
    </location>
</feature>
<dbReference type="EMBL" id="ML978125">
    <property type="protein sequence ID" value="KAF2099519.1"/>
    <property type="molecule type" value="Genomic_DNA"/>
</dbReference>
<proteinExistence type="inferred from homology"/>
<evidence type="ECO:0000256" key="2">
    <source>
        <dbReference type="ARBA" id="ARBA00022741"/>
    </source>
</evidence>
<organism evidence="6 7">
    <name type="scientific">Rhizodiscina lignyota</name>
    <dbReference type="NCBI Taxonomy" id="1504668"/>
    <lineage>
        <taxon>Eukaryota</taxon>
        <taxon>Fungi</taxon>
        <taxon>Dikarya</taxon>
        <taxon>Ascomycota</taxon>
        <taxon>Pezizomycotina</taxon>
        <taxon>Dothideomycetes</taxon>
        <taxon>Pleosporomycetidae</taxon>
        <taxon>Aulographales</taxon>
        <taxon>Rhizodiscinaceae</taxon>
        <taxon>Rhizodiscina</taxon>
    </lineage>
</organism>
<dbReference type="InterPro" id="IPR006073">
    <property type="entry name" value="GTP-bd"/>
</dbReference>
<dbReference type="Proteomes" id="UP000799772">
    <property type="component" value="Unassembled WGS sequence"/>
</dbReference>
<dbReference type="SUPFAM" id="SSF52540">
    <property type="entry name" value="P-loop containing nucleoside triphosphate hydrolases"/>
    <property type="match status" value="1"/>
</dbReference>
<sequence length="551" mass="60582">MSSASRCLLGTTLTPFLYPFSPTELRYASRYLRRFAQTRWNSSTTVSAPESYDEQPVNSDLSHLNPSPDSYSATPFIDSCRLTLQAGNGGHGCVSFLREKFIELGPPNGGDGGSGGNIFIQAVRGETSLHKIARRGQLKAGNGSHGQGKSKGGRRGEDILIQVPVGTVIRELWRHDPVKEEEDRWKLSSGRRDAVSTREKWLLHPASQPSEIHGNDMPTLPPPRRPHLAAMQPEEPIRLDLDQPMQTPMLLAAGSMGGLGNPHFVTQNSLMPKFATKGDGGLKLVIQFELKLLADVGLVGLPNAGKSTLLRSLSNSKTRIGDWPFTTLQPNIGTVVLDNHKGRNTIRRMKTGELRTNFTIADIPGLIEDAHLDKGLGLGFLRHVERAAVLAFVIDLSAGNAVSALKALWKEVGEYGALKSREFNEETEQRFRSEDATDWSPTELAMEMEEDDADIQGFPDPLKLRKLPELALPPITTKPWFVVATKADLPQTQDNFLELQRYLDQLKDGGVPHPSGDRNAWKRKVSAVPVSAIKAEGVQRIPEVVISLLDD</sequence>
<dbReference type="PANTHER" id="PTHR11702:SF31">
    <property type="entry name" value="MITOCHONDRIAL RIBOSOME-ASSOCIATED GTPASE 2"/>
    <property type="match status" value="1"/>
</dbReference>
<protein>
    <submittedName>
        <fullName evidence="6">GTP-binding protein-like protein Obg</fullName>
    </submittedName>
</protein>
<gene>
    <name evidence="6" type="ORF">NA57DRAFT_37805</name>
</gene>
<accession>A0A9P4MB98</accession>
<keyword evidence="7" id="KW-1185">Reference proteome</keyword>
<dbReference type="Gene3D" id="2.70.210.12">
    <property type="entry name" value="GTP1/OBG domain"/>
    <property type="match status" value="1"/>
</dbReference>
<keyword evidence="3" id="KW-0342">GTP-binding</keyword>
<dbReference type="InterPro" id="IPR045086">
    <property type="entry name" value="OBG_GTPase"/>
</dbReference>
<dbReference type="Pfam" id="PF01926">
    <property type="entry name" value="MMR_HSR1"/>
    <property type="match status" value="1"/>
</dbReference>
<dbReference type="InterPro" id="IPR031167">
    <property type="entry name" value="G_OBG"/>
</dbReference>
<feature type="domain" description="Obg" evidence="5">
    <location>
        <begin position="74"/>
        <end position="293"/>
    </location>
</feature>
<comment type="similarity">
    <text evidence="1">Belongs to the TRAFAC class OBG-HflX-like GTPase superfamily. OBG GTPase family.</text>
</comment>
<evidence type="ECO:0000259" key="5">
    <source>
        <dbReference type="PROSITE" id="PS51883"/>
    </source>
</evidence>
<dbReference type="GO" id="GO:0005739">
    <property type="term" value="C:mitochondrion"/>
    <property type="evidence" value="ECO:0007669"/>
    <property type="project" value="TreeGrafter"/>
</dbReference>
<dbReference type="GO" id="GO:0042254">
    <property type="term" value="P:ribosome biogenesis"/>
    <property type="evidence" value="ECO:0007669"/>
    <property type="project" value="UniProtKB-UniRule"/>
</dbReference>
<dbReference type="FunFam" id="2.70.210.12:FF:000001">
    <property type="entry name" value="GTPase Obg"/>
    <property type="match status" value="1"/>
</dbReference>
<evidence type="ECO:0000313" key="7">
    <source>
        <dbReference type="Proteomes" id="UP000799772"/>
    </source>
</evidence>
<dbReference type="InterPro" id="IPR036726">
    <property type="entry name" value="GTP1_OBG_dom_sf"/>
</dbReference>
<comment type="caution">
    <text evidence="6">The sequence shown here is derived from an EMBL/GenBank/DDBJ whole genome shotgun (WGS) entry which is preliminary data.</text>
</comment>
<dbReference type="GO" id="GO:0005525">
    <property type="term" value="F:GTP binding"/>
    <property type="evidence" value="ECO:0007669"/>
    <property type="project" value="UniProtKB-KW"/>
</dbReference>
<name>A0A9P4MB98_9PEZI</name>
<dbReference type="GO" id="GO:0003924">
    <property type="term" value="F:GTPase activity"/>
    <property type="evidence" value="ECO:0007669"/>
    <property type="project" value="InterPro"/>
</dbReference>
<dbReference type="GO" id="GO:0000287">
    <property type="term" value="F:magnesium ion binding"/>
    <property type="evidence" value="ECO:0007669"/>
    <property type="project" value="InterPro"/>
</dbReference>
<dbReference type="SUPFAM" id="SSF82051">
    <property type="entry name" value="Obg GTP-binding protein N-terminal domain"/>
    <property type="match status" value="1"/>
</dbReference>
<dbReference type="CDD" id="cd01898">
    <property type="entry name" value="Obg"/>
    <property type="match status" value="1"/>
</dbReference>
<dbReference type="PRINTS" id="PR00326">
    <property type="entry name" value="GTP1OBG"/>
</dbReference>
<dbReference type="PROSITE" id="PS51710">
    <property type="entry name" value="G_OBG"/>
    <property type="match status" value="1"/>
</dbReference>
<dbReference type="InterPro" id="IPR014100">
    <property type="entry name" value="GTP-bd_Obg/CgtA"/>
</dbReference>
<dbReference type="PROSITE" id="PS51883">
    <property type="entry name" value="OBG"/>
    <property type="match status" value="1"/>
</dbReference>
<evidence type="ECO:0000259" key="4">
    <source>
        <dbReference type="PROSITE" id="PS51710"/>
    </source>
</evidence>
<dbReference type="InterPro" id="IPR027417">
    <property type="entry name" value="P-loop_NTPase"/>
</dbReference>
<dbReference type="Pfam" id="PF01018">
    <property type="entry name" value="GTP1_OBG"/>
    <property type="match status" value="2"/>
</dbReference>
<evidence type="ECO:0000256" key="1">
    <source>
        <dbReference type="ARBA" id="ARBA00007699"/>
    </source>
</evidence>
<dbReference type="OrthoDB" id="347018at2759"/>
<keyword evidence="2" id="KW-0547">Nucleotide-binding</keyword>
<evidence type="ECO:0000256" key="3">
    <source>
        <dbReference type="ARBA" id="ARBA00023134"/>
    </source>
</evidence>
<dbReference type="HAMAP" id="MF_01454">
    <property type="entry name" value="GTPase_Obg"/>
    <property type="match status" value="1"/>
</dbReference>
<dbReference type="InterPro" id="IPR006169">
    <property type="entry name" value="GTP1_OBG_dom"/>
</dbReference>
<dbReference type="AlphaFoldDB" id="A0A9P4MB98"/>
<evidence type="ECO:0000313" key="6">
    <source>
        <dbReference type="EMBL" id="KAF2099519.1"/>
    </source>
</evidence>
<dbReference type="Gene3D" id="3.40.50.300">
    <property type="entry name" value="P-loop containing nucleotide triphosphate hydrolases"/>
    <property type="match status" value="1"/>
</dbReference>
<dbReference type="PANTHER" id="PTHR11702">
    <property type="entry name" value="DEVELOPMENTALLY REGULATED GTP-BINDING PROTEIN-RELATED"/>
    <property type="match status" value="1"/>
</dbReference>